<protein>
    <submittedName>
        <fullName evidence="2">Uncharacterized protein</fullName>
    </submittedName>
</protein>
<evidence type="ECO:0000313" key="3">
    <source>
        <dbReference type="Proteomes" id="UP001583172"/>
    </source>
</evidence>
<feature type="region of interest" description="Disordered" evidence="1">
    <location>
        <begin position="43"/>
        <end position="76"/>
    </location>
</feature>
<gene>
    <name evidence="2" type="ORF">VTJ49DRAFT_4192</name>
</gene>
<feature type="compositionally biased region" description="Basic and acidic residues" evidence="1">
    <location>
        <begin position="56"/>
        <end position="66"/>
    </location>
</feature>
<evidence type="ECO:0000256" key="1">
    <source>
        <dbReference type="SAM" id="MobiDB-lite"/>
    </source>
</evidence>
<organism evidence="2 3">
    <name type="scientific">Humicola insolens</name>
    <name type="common">Soft-rot fungus</name>
    <dbReference type="NCBI Taxonomy" id="85995"/>
    <lineage>
        <taxon>Eukaryota</taxon>
        <taxon>Fungi</taxon>
        <taxon>Dikarya</taxon>
        <taxon>Ascomycota</taxon>
        <taxon>Pezizomycotina</taxon>
        <taxon>Sordariomycetes</taxon>
        <taxon>Sordariomycetidae</taxon>
        <taxon>Sordariales</taxon>
        <taxon>Chaetomiaceae</taxon>
        <taxon>Mycothermus</taxon>
    </lineage>
</organism>
<evidence type="ECO:0000313" key="2">
    <source>
        <dbReference type="EMBL" id="KAL1837162.1"/>
    </source>
</evidence>
<reference evidence="2 3" key="1">
    <citation type="journal article" date="2024" name="Commun. Biol.">
        <title>Comparative genomic analysis of thermophilic fungi reveals convergent evolutionary adaptations and gene losses.</title>
        <authorList>
            <person name="Steindorff A.S."/>
            <person name="Aguilar-Pontes M.V."/>
            <person name="Robinson A.J."/>
            <person name="Andreopoulos B."/>
            <person name="LaButti K."/>
            <person name="Kuo A."/>
            <person name="Mondo S."/>
            <person name="Riley R."/>
            <person name="Otillar R."/>
            <person name="Haridas S."/>
            <person name="Lipzen A."/>
            <person name="Grimwood J."/>
            <person name="Schmutz J."/>
            <person name="Clum A."/>
            <person name="Reid I.D."/>
            <person name="Moisan M.C."/>
            <person name="Butler G."/>
            <person name="Nguyen T.T.M."/>
            <person name="Dewar K."/>
            <person name="Conant G."/>
            <person name="Drula E."/>
            <person name="Henrissat B."/>
            <person name="Hansel C."/>
            <person name="Singer S."/>
            <person name="Hutchinson M.I."/>
            <person name="de Vries R.P."/>
            <person name="Natvig D.O."/>
            <person name="Powell A.J."/>
            <person name="Tsang A."/>
            <person name="Grigoriev I.V."/>
        </authorList>
    </citation>
    <scope>NUCLEOTIDE SEQUENCE [LARGE SCALE GENOMIC DNA]</scope>
    <source>
        <strain evidence="2 3">CBS 620.91</strain>
    </source>
</reference>
<sequence>MEPQTVILTGPENWEAWDHEFRRFAAMKGVLDLIDPESPRFRRYTEQPKKPNIADYPKRLEGEPRTESTANGSEEELVDPINKAENVSELTKSGRELFNRDWDVYRANVNKYGCERYGRDVVAMWVINHVAMPLKASLSMDSYDAALWYRGLKIVIGEEARDLNRRAARARQRDMDVVTPLEGREARSRVPLTTLLTLGSSASLWVLIFSSLLDLLLVVAVA</sequence>
<name>A0ABR3V5X1_HUMIN</name>
<comment type="caution">
    <text evidence="2">The sequence shown here is derived from an EMBL/GenBank/DDBJ whole genome shotgun (WGS) entry which is preliminary data.</text>
</comment>
<dbReference type="EMBL" id="JAZGSY010000322">
    <property type="protein sequence ID" value="KAL1837162.1"/>
    <property type="molecule type" value="Genomic_DNA"/>
</dbReference>
<dbReference type="Proteomes" id="UP001583172">
    <property type="component" value="Unassembled WGS sequence"/>
</dbReference>
<accession>A0ABR3V5X1</accession>
<proteinExistence type="predicted"/>
<keyword evidence="3" id="KW-1185">Reference proteome</keyword>